<dbReference type="PANTHER" id="PTHR38342:SF2">
    <property type="entry name" value="INNER MEMBRANE OR EXPORTED"/>
    <property type="match status" value="1"/>
</dbReference>
<dbReference type="PANTHER" id="PTHR38342">
    <property type="entry name" value="SLR5037 PROTEIN"/>
    <property type="match status" value="1"/>
</dbReference>
<comment type="caution">
    <text evidence="2">The sequence shown here is derived from an EMBL/GenBank/DDBJ whole genome shotgun (WGS) entry which is preliminary data.</text>
</comment>
<gene>
    <name evidence="2" type="ORF">C475_02251</name>
</gene>
<protein>
    <recommendedName>
        <fullName evidence="1">DUF302 domain-containing protein</fullName>
    </recommendedName>
</protein>
<dbReference type="AlphaFoldDB" id="M0D2I1"/>
<evidence type="ECO:0000259" key="1">
    <source>
        <dbReference type="Pfam" id="PF03625"/>
    </source>
</evidence>
<evidence type="ECO:0000313" key="3">
    <source>
        <dbReference type="Proteomes" id="UP000011626"/>
    </source>
</evidence>
<dbReference type="InterPro" id="IPR035923">
    <property type="entry name" value="TT1751-like_sf"/>
</dbReference>
<dbReference type="EMBL" id="AOIU01000005">
    <property type="protein sequence ID" value="ELZ29731.1"/>
    <property type="molecule type" value="Genomic_DNA"/>
</dbReference>
<dbReference type="Proteomes" id="UP000011626">
    <property type="component" value="Unassembled WGS sequence"/>
</dbReference>
<name>M0D2I1_9EURY</name>
<dbReference type="Gene3D" id="3.30.310.70">
    <property type="entry name" value="TT1751-like domain"/>
    <property type="match status" value="1"/>
</dbReference>
<reference evidence="2 3" key="1">
    <citation type="journal article" date="2014" name="PLoS Genet.">
        <title>Phylogenetically driven sequencing of extremely halophilic archaea reveals strategies for static and dynamic osmo-response.</title>
        <authorList>
            <person name="Becker E.A."/>
            <person name="Seitzer P.M."/>
            <person name="Tritt A."/>
            <person name="Larsen D."/>
            <person name="Krusor M."/>
            <person name="Yao A.I."/>
            <person name="Wu D."/>
            <person name="Madern D."/>
            <person name="Eisen J.A."/>
            <person name="Darling A.E."/>
            <person name="Facciotti M.T."/>
        </authorList>
    </citation>
    <scope>NUCLEOTIDE SEQUENCE [LARGE SCALE GENOMIC DNA]</scope>
    <source>
        <strain evidence="2 3">2-9-1</strain>
    </source>
</reference>
<keyword evidence="3" id="KW-1185">Reference proteome</keyword>
<evidence type="ECO:0000313" key="2">
    <source>
        <dbReference type="EMBL" id="ELZ29731.1"/>
    </source>
</evidence>
<sequence>MAEFDHKANATTVDRDLPPTTVLVFGNPDLGTPLMQAGRSIAIDLPMKLLVTEEDDGTVTVTYNDPAYLVDRHDIDGKDDWVETASDALSSLAAVAAGED</sequence>
<proteinExistence type="predicted"/>
<dbReference type="eggNOG" id="arCOG02761">
    <property type="taxonomic scope" value="Archaea"/>
</dbReference>
<dbReference type="Pfam" id="PF03625">
    <property type="entry name" value="DUF302"/>
    <property type="match status" value="1"/>
</dbReference>
<dbReference type="InterPro" id="IPR005180">
    <property type="entry name" value="DUF302"/>
</dbReference>
<dbReference type="SUPFAM" id="SSF103247">
    <property type="entry name" value="TT1751-like"/>
    <property type="match status" value="1"/>
</dbReference>
<accession>M0D2I1</accession>
<dbReference type="CDD" id="cd14797">
    <property type="entry name" value="DUF302"/>
    <property type="match status" value="1"/>
</dbReference>
<organism evidence="2 3">
    <name type="scientific">Halosimplex carlsbadense 2-9-1</name>
    <dbReference type="NCBI Taxonomy" id="797114"/>
    <lineage>
        <taxon>Archaea</taxon>
        <taxon>Methanobacteriati</taxon>
        <taxon>Methanobacteriota</taxon>
        <taxon>Stenosarchaea group</taxon>
        <taxon>Halobacteria</taxon>
        <taxon>Halobacteriales</taxon>
        <taxon>Haloarculaceae</taxon>
        <taxon>Halosimplex</taxon>
    </lineage>
</organism>
<dbReference type="STRING" id="797114.C475_02251"/>
<feature type="domain" description="DUF302" evidence="1">
    <location>
        <begin position="4"/>
        <end position="66"/>
    </location>
</feature>